<keyword evidence="2" id="KW-0479">Metal-binding</keyword>
<evidence type="ECO:0000256" key="3">
    <source>
        <dbReference type="ARBA" id="ARBA00023015"/>
    </source>
</evidence>
<comment type="caution">
    <text evidence="7">The sequence shown here is derived from an EMBL/GenBank/DDBJ whole genome shotgun (WGS) entry which is preliminary data.</text>
</comment>
<dbReference type="SUPFAM" id="SSF57701">
    <property type="entry name" value="Zn2/Cys6 DNA-binding domain"/>
    <property type="match status" value="1"/>
</dbReference>
<dbReference type="Gene3D" id="4.10.240.10">
    <property type="entry name" value="Zn(2)-C6 fungal-type DNA-binding domain"/>
    <property type="match status" value="1"/>
</dbReference>
<reference evidence="7" key="1">
    <citation type="submission" date="2023-11" db="EMBL/GenBank/DDBJ databases">
        <authorList>
            <person name="De Vega J J."/>
            <person name="De Vega J J."/>
        </authorList>
    </citation>
    <scope>NUCLEOTIDE SEQUENCE</scope>
</reference>
<evidence type="ECO:0000313" key="7">
    <source>
        <dbReference type="EMBL" id="CAK5266040.1"/>
    </source>
</evidence>
<dbReference type="InterPro" id="IPR036864">
    <property type="entry name" value="Zn2-C6_fun-type_DNA-bd_sf"/>
</dbReference>
<dbReference type="GO" id="GO:0008270">
    <property type="term" value="F:zinc ion binding"/>
    <property type="evidence" value="ECO:0007669"/>
    <property type="project" value="InterPro"/>
</dbReference>
<evidence type="ECO:0000256" key="5">
    <source>
        <dbReference type="ARBA" id="ARBA00023242"/>
    </source>
</evidence>
<dbReference type="Proteomes" id="UP001295794">
    <property type="component" value="Unassembled WGS sequence"/>
</dbReference>
<feature type="domain" description="Zn(2)-C6 fungal-type" evidence="6">
    <location>
        <begin position="20"/>
        <end position="54"/>
    </location>
</feature>
<dbReference type="InterPro" id="IPR050815">
    <property type="entry name" value="TF_fung"/>
</dbReference>
<dbReference type="PANTHER" id="PTHR47338">
    <property type="entry name" value="ZN(II)2CYS6 TRANSCRIPTION FACTOR (EUROFUNG)-RELATED"/>
    <property type="match status" value="1"/>
</dbReference>
<dbReference type="CDD" id="cd00067">
    <property type="entry name" value="GAL4"/>
    <property type="match status" value="1"/>
</dbReference>
<dbReference type="PROSITE" id="PS50048">
    <property type="entry name" value="ZN2_CY6_FUNGAL_2"/>
    <property type="match status" value="1"/>
</dbReference>
<keyword evidence="3" id="KW-0805">Transcription regulation</keyword>
<evidence type="ECO:0000259" key="6">
    <source>
        <dbReference type="PROSITE" id="PS50048"/>
    </source>
</evidence>
<organism evidence="7 8">
    <name type="scientific">Mycena citricolor</name>
    <dbReference type="NCBI Taxonomy" id="2018698"/>
    <lineage>
        <taxon>Eukaryota</taxon>
        <taxon>Fungi</taxon>
        <taxon>Dikarya</taxon>
        <taxon>Basidiomycota</taxon>
        <taxon>Agaricomycotina</taxon>
        <taxon>Agaricomycetes</taxon>
        <taxon>Agaricomycetidae</taxon>
        <taxon>Agaricales</taxon>
        <taxon>Marasmiineae</taxon>
        <taxon>Mycenaceae</taxon>
        <taxon>Mycena</taxon>
    </lineage>
</organism>
<dbReference type="SMART" id="SM00066">
    <property type="entry name" value="GAL4"/>
    <property type="match status" value="1"/>
</dbReference>
<dbReference type="GO" id="GO:0000981">
    <property type="term" value="F:DNA-binding transcription factor activity, RNA polymerase II-specific"/>
    <property type="evidence" value="ECO:0007669"/>
    <property type="project" value="InterPro"/>
</dbReference>
<dbReference type="CDD" id="cd12148">
    <property type="entry name" value="fungal_TF_MHR"/>
    <property type="match status" value="1"/>
</dbReference>
<sequence>MSSAQANPTRVTRGPYLQKSCSNCKRRKLGCDGLRPVCTRCSRHPPRDGAPCLYATELSTGGRLTRHAKIDVKLTQDILNDFLLKFSATQFCFIDTHTLKNSFRPLGYIVYLWAHLNSHTRPPESPYRITQILAQIAEHAARQLDSTRSHAAPEMLSLIQTEVLLSLYFLETGRQTEGHLHCAAATSLVLTGRLHLLGGSQESVDPVGVSRTAPIVRSGARTFELHNAFWSVVVLNCYWVCAAGVPSLIPHGAPISTPWPTAASVAGMQSLPADDDVTGQSALTLLVKASILFERSMALSRKPLTSDDLFILSQRMVTFRRYLPDIETASPTVQMSLLTHLMIDCAILQLLNSYALTAADAQHMCAQSVSTVRANLEIVTAHAGSWEYVDPIFGTLLQGFIRFLDSATFLSMQNPAREAARRAMQVLGQKSLCVQRHLATVEL</sequence>
<proteinExistence type="predicted"/>
<dbReference type="EMBL" id="CAVNYO010000105">
    <property type="protein sequence ID" value="CAK5266040.1"/>
    <property type="molecule type" value="Genomic_DNA"/>
</dbReference>
<accession>A0AAD2GZR3</accession>
<keyword evidence="5" id="KW-0539">Nucleus</keyword>
<keyword evidence="4" id="KW-0804">Transcription</keyword>
<dbReference type="InterPro" id="IPR001138">
    <property type="entry name" value="Zn2Cys6_DnaBD"/>
</dbReference>
<evidence type="ECO:0000256" key="1">
    <source>
        <dbReference type="ARBA" id="ARBA00004123"/>
    </source>
</evidence>
<dbReference type="Pfam" id="PF00172">
    <property type="entry name" value="Zn_clus"/>
    <property type="match status" value="1"/>
</dbReference>
<comment type="subcellular location">
    <subcellularLocation>
        <location evidence="1">Nucleus</location>
    </subcellularLocation>
</comment>
<dbReference type="AlphaFoldDB" id="A0AAD2GZR3"/>
<dbReference type="PANTHER" id="PTHR47338:SF29">
    <property type="entry name" value="ZN(2)-C6 FUNGAL-TYPE DOMAIN-CONTAINING PROTEIN"/>
    <property type="match status" value="1"/>
</dbReference>
<gene>
    <name evidence="7" type="ORF">MYCIT1_LOCUS7510</name>
</gene>
<evidence type="ECO:0000256" key="4">
    <source>
        <dbReference type="ARBA" id="ARBA00023163"/>
    </source>
</evidence>
<keyword evidence="8" id="KW-1185">Reference proteome</keyword>
<dbReference type="GO" id="GO:0005634">
    <property type="term" value="C:nucleus"/>
    <property type="evidence" value="ECO:0007669"/>
    <property type="project" value="UniProtKB-SubCell"/>
</dbReference>
<evidence type="ECO:0000313" key="8">
    <source>
        <dbReference type="Proteomes" id="UP001295794"/>
    </source>
</evidence>
<name>A0AAD2GZR3_9AGAR</name>
<evidence type="ECO:0000256" key="2">
    <source>
        <dbReference type="ARBA" id="ARBA00022723"/>
    </source>
</evidence>
<protein>
    <recommendedName>
        <fullName evidence="6">Zn(2)-C6 fungal-type domain-containing protein</fullName>
    </recommendedName>
</protein>